<feature type="domain" description="Hydantoinase A/oxoprolinase" evidence="2">
    <location>
        <begin position="214"/>
        <end position="520"/>
    </location>
</feature>
<dbReference type="InterPro" id="IPR002821">
    <property type="entry name" value="Hydantoinase_A"/>
</dbReference>
<gene>
    <name evidence="5" type="ORF">AAF712_001491</name>
</gene>
<feature type="domain" description="Hydantoinase B/oxoprolinase" evidence="3">
    <location>
        <begin position="754"/>
        <end position="1124"/>
    </location>
</feature>
<comment type="similarity">
    <text evidence="1">Belongs to the oxoprolinase family.</text>
</comment>
<dbReference type="PANTHER" id="PTHR11365:SF23">
    <property type="entry name" value="HYPOTHETICAL 5-OXOPROLINASE (EUROFUNG)-RELATED"/>
    <property type="match status" value="1"/>
</dbReference>
<evidence type="ECO:0000256" key="1">
    <source>
        <dbReference type="ARBA" id="ARBA00010403"/>
    </source>
</evidence>
<reference evidence="5 6" key="1">
    <citation type="submission" date="2024-05" db="EMBL/GenBank/DDBJ databases">
        <title>A draft genome resource for the thread blight pathogen Marasmius tenuissimus strain MS-2.</title>
        <authorList>
            <person name="Yulfo-Soto G.E."/>
            <person name="Baruah I.K."/>
            <person name="Amoako-Attah I."/>
            <person name="Bukari Y."/>
            <person name="Meinhardt L.W."/>
            <person name="Bailey B.A."/>
            <person name="Cohen S.P."/>
        </authorList>
    </citation>
    <scope>NUCLEOTIDE SEQUENCE [LARGE SCALE GENOMIC DNA]</scope>
    <source>
        <strain evidence="5 6">MS-2</strain>
    </source>
</reference>
<dbReference type="InterPro" id="IPR045079">
    <property type="entry name" value="Oxoprolinase-like"/>
</dbReference>
<dbReference type="InterPro" id="IPR043129">
    <property type="entry name" value="ATPase_NBD"/>
</dbReference>
<evidence type="ECO:0000259" key="2">
    <source>
        <dbReference type="Pfam" id="PF01968"/>
    </source>
</evidence>
<evidence type="ECO:0000259" key="3">
    <source>
        <dbReference type="Pfam" id="PF02538"/>
    </source>
</evidence>
<proteinExistence type="inferred from homology"/>
<accession>A0ABR3AF87</accession>
<comment type="caution">
    <text evidence="5">The sequence shown here is derived from an EMBL/GenBank/DDBJ whole genome shotgun (WGS) entry which is preliminary data.</text>
</comment>
<name>A0ABR3AF87_9AGAR</name>
<protein>
    <recommendedName>
        <fullName evidence="7">5-oxoprolinase</fullName>
    </recommendedName>
</protein>
<dbReference type="Pfam" id="PF02538">
    <property type="entry name" value="Hydantoinase_B"/>
    <property type="match status" value="1"/>
</dbReference>
<dbReference type="Gene3D" id="3.30.420.40">
    <property type="match status" value="1"/>
</dbReference>
<dbReference type="Pfam" id="PF05378">
    <property type="entry name" value="Hydant_A_N"/>
    <property type="match status" value="1"/>
</dbReference>
<evidence type="ECO:0000313" key="6">
    <source>
        <dbReference type="Proteomes" id="UP001437256"/>
    </source>
</evidence>
<keyword evidence="6" id="KW-1185">Reference proteome</keyword>
<dbReference type="InterPro" id="IPR008040">
    <property type="entry name" value="Hydant_A_N"/>
</dbReference>
<dbReference type="InterPro" id="IPR003692">
    <property type="entry name" value="Hydantoinase_B"/>
</dbReference>
<evidence type="ECO:0000259" key="4">
    <source>
        <dbReference type="Pfam" id="PF05378"/>
    </source>
</evidence>
<organism evidence="5 6">
    <name type="scientific">Marasmius tenuissimus</name>
    <dbReference type="NCBI Taxonomy" id="585030"/>
    <lineage>
        <taxon>Eukaryota</taxon>
        <taxon>Fungi</taxon>
        <taxon>Dikarya</taxon>
        <taxon>Basidiomycota</taxon>
        <taxon>Agaricomycotina</taxon>
        <taxon>Agaricomycetes</taxon>
        <taxon>Agaricomycetidae</taxon>
        <taxon>Agaricales</taxon>
        <taxon>Marasmiineae</taxon>
        <taxon>Marasmiaceae</taxon>
        <taxon>Marasmius</taxon>
    </lineage>
</organism>
<feature type="domain" description="Hydantoinase/oxoprolinase N-terminal" evidence="4">
    <location>
        <begin position="10"/>
        <end position="193"/>
    </location>
</feature>
<sequence>MSASSSDWKLGVDVGGTFTDAVLYNDGTGAILRAKARRNTVNDHQSEGVLNAVSQIMAQVEDKSIQISVMNHGTTIATNAILEGKGATVALLVTEGYKDILQVRRSHVPGGLAGWIVWPKPTPLAPLELTIEVPGRISSKGEVVRPLELDELRKRLQKLKELPTPPQSICVSLINSFTNPVHEQEVASFLRSEFPDIPLSLSHQVLPEMMEYERTVTTVANAYIKPIVGRYLESLQEKLGTTELRVLRSDGGLAGVEIAREHCANLLYSGPAGGVAGVVSHIAKQSSYKNLLTFDMGGTSTDVCLVENGVPELRRESTIGDLTIRAPSIDVRTVGAGGGSIATVAEVTGALRVGPESAGANPGMHRRILFPEVHVLIYLFCILGPICYSKGGKAPTVTDALAVLGYLPPALLGGTFALDIPAAREAIENQIAKPTGLTIHAAAEGIIKIAVEKMYGSLRGVSVERGKDPRDFHLVAFGGAGPSVVCHLAKLCGTSYPAIVPPSPGVLCAFGDAHTALRHEVSSTIIQPLDDSSTRDLLETATGLQLQASDVLKKQGVKSVSEQWQVELRYRGQATSLPIPFAAEDLNDGCKVIKERYCHISPVHSDDHWVEVDRSVRFEALHRKMFTFSLDLDVEVVVIRAVAVEVMTNFATAKLPIGSGSPSPEATKQRTEIFFSGHTYADVPVYDRSLLQGGDKLPGPCIITENDSNTLITPTHRAEIDEIGNILVWPQVDESEATSELAAADPIVVQLVEAMSPAMREQLDYFPMLAAGEGPHSGKMVCGQFGSFIPGFLSSWDETIEEGDVFVTNDPYSVSNSISHLNDFLVINPVHYEGKIVGWAANLGHFTDIGSAVPGSMPNCATSIFEDGVQIPLCKLYSRGIPNKGVFKIVERNSRRPDFARNDLHALVAATRIASKRILELIERFGLDRYEEALDVLLTRNRAAIGKLIKTTIPDEPIYFEDYIDDDGHGIGPWKVACKMEKQTNAEGAATVLFDFDGTDPQSDRSINLALSHEMLKMFIVFYLLTVFDPVTVVNDGSFDLIDIRIPEGTILNPIRPAALSCRTHLLGRLFDIIGALFGQRQPEFLSAAGFSDSPHFFYSGWTKEGEWFQLYQIGFGGIPARPHGVLGGGCGRRSRKILIRASVDGAEPIRQLLRSKEDFVQVATGDTLQWETWGGGGWGNPLVRNPEIVALEVRRGLVKDTSRYGVVLSPSGQVDVEATTKLRTSMASAQAAKSNELFNRGGSLREVMGKCLEETGFPPPR</sequence>
<evidence type="ECO:0008006" key="7">
    <source>
        <dbReference type="Google" id="ProtNLM"/>
    </source>
</evidence>
<dbReference type="PANTHER" id="PTHR11365">
    <property type="entry name" value="5-OXOPROLINASE RELATED"/>
    <property type="match status" value="1"/>
</dbReference>
<dbReference type="SUPFAM" id="SSF53067">
    <property type="entry name" value="Actin-like ATPase domain"/>
    <property type="match status" value="1"/>
</dbReference>
<evidence type="ECO:0000313" key="5">
    <source>
        <dbReference type="EMBL" id="KAL0071634.1"/>
    </source>
</evidence>
<dbReference type="Proteomes" id="UP001437256">
    <property type="component" value="Unassembled WGS sequence"/>
</dbReference>
<dbReference type="Pfam" id="PF01968">
    <property type="entry name" value="Hydantoinase_A"/>
    <property type="match status" value="1"/>
</dbReference>
<dbReference type="EMBL" id="JBBXMP010000003">
    <property type="protein sequence ID" value="KAL0071634.1"/>
    <property type="molecule type" value="Genomic_DNA"/>
</dbReference>